<evidence type="ECO:0000256" key="2">
    <source>
        <dbReference type="SAM" id="SignalP"/>
    </source>
</evidence>
<dbReference type="RefSeq" id="WP_379811260.1">
    <property type="nucleotide sequence ID" value="NZ_JBHUPC010000012.1"/>
</dbReference>
<dbReference type="Proteomes" id="UP001597534">
    <property type="component" value="Unassembled WGS sequence"/>
</dbReference>
<reference evidence="4" key="1">
    <citation type="journal article" date="2019" name="Int. J. Syst. Evol. Microbiol.">
        <title>The Global Catalogue of Microorganisms (GCM) 10K type strain sequencing project: providing services to taxonomists for standard genome sequencing and annotation.</title>
        <authorList>
            <consortium name="The Broad Institute Genomics Platform"/>
            <consortium name="The Broad Institute Genome Sequencing Center for Infectious Disease"/>
            <person name="Wu L."/>
            <person name="Ma J."/>
        </authorList>
    </citation>
    <scope>NUCLEOTIDE SEQUENCE [LARGE SCALE GENOMIC DNA]</scope>
    <source>
        <strain evidence="4">KCTC 22671</strain>
    </source>
</reference>
<protein>
    <submittedName>
        <fullName evidence="3">Spy/CpxP family protein refolding chaperone</fullName>
    </submittedName>
</protein>
<keyword evidence="4" id="KW-1185">Reference proteome</keyword>
<organism evidence="3 4">
    <name type="scientific">Flavobacterium chuncheonense</name>
    <dbReference type="NCBI Taxonomy" id="2026653"/>
    <lineage>
        <taxon>Bacteria</taxon>
        <taxon>Pseudomonadati</taxon>
        <taxon>Bacteroidota</taxon>
        <taxon>Flavobacteriia</taxon>
        <taxon>Flavobacteriales</taxon>
        <taxon>Flavobacteriaceae</taxon>
        <taxon>Flavobacterium</taxon>
    </lineage>
</organism>
<accession>A0ABW5YLN1</accession>
<feature type="region of interest" description="Disordered" evidence="1">
    <location>
        <begin position="109"/>
        <end position="134"/>
    </location>
</feature>
<dbReference type="EMBL" id="JBHUPC010000012">
    <property type="protein sequence ID" value="MFD2891672.1"/>
    <property type="molecule type" value="Genomic_DNA"/>
</dbReference>
<sequence>MKKLIAIALFVISFTSFAQQGNRLSPEQQTDLQVKKMTLELNLNSKQQNKIKPILLENNKEKEERYQKIQQSRKSGERLSTDERYKMKDEMLDSRIEVKEKLSKVLTPEQLAKWEESQRQNSAPRGMNRKNQTN</sequence>
<keyword evidence="2" id="KW-0732">Signal</keyword>
<evidence type="ECO:0000313" key="4">
    <source>
        <dbReference type="Proteomes" id="UP001597534"/>
    </source>
</evidence>
<feature type="region of interest" description="Disordered" evidence="1">
    <location>
        <begin position="67"/>
        <end position="86"/>
    </location>
</feature>
<feature type="compositionally biased region" description="Basic and acidic residues" evidence="1">
    <location>
        <begin position="74"/>
        <end position="86"/>
    </location>
</feature>
<evidence type="ECO:0000313" key="3">
    <source>
        <dbReference type="EMBL" id="MFD2891672.1"/>
    </source>
</evidence>
<name>A0ABW5YLN1_9FLAO</name>
<evidence type="ECO:0000256" key="1">
    <source>
        <dbReference type="SAM" id="MobiDB-lite"/>
    </source>
</evidence>
<feature type="chain" id="PRO_5045222719" evidence="2">
    <location>
        <begin position="19"/>
        <end position="134"/>
    </location>
</feature>
<dbReference type="Gene3D" id="1.20.120.1490">
    <property type="match status" value="1"/>
</dbReference>
<proteinExistence type="predicted"/>
<comment type="caution">
    <text evidence="3">The sequence shown here is derived from an EMBL/GenBank/DDBJ whole genome shotgun (WGS) entry which is preliminary data.</text>
</comment>
<feature type="compositionally biased region" description="Polar residues" evidence="1">
    <location>
        <begin position="119"/>
        <end position="134"/>
    </location>
</feature>
<gene>
    <name evidence="3" type="ORF">ACFS5J_06560</name>
</gene>
<feature type="signal peptide" evidence="2">
    <location>
        <begin position="1"/>
        <end position="18"/>
    </location>
</feature>